<dbReference type="Proteomes" id="UP000537775">
    <property type="component" value="Unassembled WGS sequence"/>
</dbReference>
<dbReference type="SMART" id="SM00507">
    <property type="entry name" value="HNHc"/>
    <property type="match status" value="1"/>
</dbReference>
<comment type="caution">
    <text evidence="3">The sequence shown here is derived from an EMBL/GenBank/DDBJ whole genome shotgun (WGS) entry which is preliminary data.</text>
</comment>
<dbReference type="Pfam" id="PF02720">
    <property type="entry name" value="DUF222"/>
    <property type="match status" value="1"/>
</dbReference>
<dbReference type="RefSeq" id="WP_184749385.1">
    <property type="nucleotide sequence ID" value="NZ_BAAAJR010000003.1"/>
</dbReference>
<proteinExistence type="predicted"/>
<feature type="compositionally biased region" description="Acidic residues" evidence="1">
    <location>
        <begin position="277"/>
        <end position="288"/>
    </location>
</feature>
<feature type="region of interest" description="Disordered" evidence="1">
    <location>
        <begin position="251"/>
        <end position="290"/>
    </location>
</feature>
<organism evidence="3 4">
    <name type="scientific">Microbacterium thalassium</name>
    <dbReference type="NCBI Taxonomy" id="362649"/>
    <lineage>
        <taxon>Bacteria</taxon>
        <taxon>Bacillati</taxon>
        <taxon>Actinomycetota</taxon>
        <taxon>Actinomycetes</taxon>
        <taxon>Micrococcales</taxon>
        <taxon>Microbacteriaceae</taxon>
        <taxon>Microbacterium</taxon>
    </lineage>
</organism>
<dbReference type="InterPro" id="IPR003615">
    <property type="entry name" value="HNH_nuc"/>
</dbReference>
<dbReference type="CDD" id="cd00085">
    <property type="entry name" value="HNHc"/>
    <property type="match status" value="1"/>
</dbReference>
<keyword evidence="4" id="KW-1185">Reference proteome</keyword>
<dbReference type="AlphaFoldDB" id="A0A7X0FMC5"/>
<dbReference type="EMBL" id="JACHML010000001">
    <property type="protein sequence ID" value="MBB6390128.1"/>
    <property type="molecule type" value="Genomic_DNA"/>
</dbReference>
<evidence type="ECO:0000313" key="3">
    <source>
        <dbReference type="EMBL" id="MBB6390128.1"/>
    </source>
</evidence>
<sequence>MEDLLARAEQLGADLLDLVEQIVGAERLAGASDDEAMRFAAAAGQVLRAAEALATGGVDALDQRSNPYAGPERLSARLGCRSVNELVQRSMLIGSASAGRFISAARAVRRDVSPSSGERMPAEFPCMREALIDGAVGLDGTMAVVKALAGVAGIAGREAQRAADAELAASARGCGPDDAPPAVPDDLRAQATVWATYLDQDGSEPAEARAMRKRGIRLGFARDGVVPISGNLLPETAAQFRSICDSIDNPKVDESELAPGRQPDVGGAGPRFRVVESGDEGAESGADDDAARVDVRTREQRHHDALATALTIAAGSGELPQLGGAAPTLVVSVREEDLESGRGRAHLDGEETPVSMAVARHTACAGRIQRVVFDDQGRILSLGILDRVFNHHQRRAIAARDGSCVIPGCRVRAKWCEIHHVDEYADGGPTHTDNGVLLCWFHHRTIDSEGWRVRMNGGVPEVRAPVWWDPAQRWRRSTTSPTRLRDRIARAP</sequence>
<evidence type="ECO:0000313" key="4">
    <source>
        <dbReference type="Proteomes" id="UP000537775"/>
    </source>
</evidence>
<protein>
    <recommendedName>
        <fullName evidence="2">HNH nuclease domain-containing protein</fullName>
    </recommendedName>
</protein>
<dbReference type="InterPro" id="IPR003870">
    <property type="entry name" value="DUF222"/>
</dbReference>
<name>A0A7X0FMC5_9MICO</name>
<evidence type="ECO:0000256" key="1">
    <source>
        <dbReference type="SAM" id="MobiDB-lite"/>
    </source>
</evidence>
<accession>A0A7X0FMC5</accession>
<gene>
    <name evidence="3" type="ORF">HD594_000441</name>
</gene>
<evidence type="ECO:0000259" key="2">
    <source>
        <dbReference type="SMART" id="SM00507"/>
    </source>
</evidence>
<reference evidence="3 4" key="1">
    <citation type="submission" date="2020-08" db="EMBL/GenBank/DDBJ databases">
        <title>Sequencing the genomes of 1000 actinobacteria strains.</title>
        <authorList>
            <person name="Klenk H.-P."/>
        </authorList>
    </citation>
    <scope>NUCLEOTIDE SEQUENCE [LARGE SCALE GENOMIC DNA]</scope>
    <source>
        <strain evidence="3 4">DSM 12511</strain>
    </source>
</reference>
<feature type="domain" description="HNH nuclease" evidence="2">
    <location>
        <begin position="392"/>
        <end position="444"/>
    </location>
</feature>
<dbReference type="Gene3D" id="1.10.30.50">
    <property type="match status" value="1"/>
</dbReference>